<organism evidence="2 3">
    <name type="scientific">Nitrosomonas ureae</name>
    <dbReference type="NCBI Taxonomy" id="44577"/>
    <lineage>
        <taxon>Bacteria</taxon>
        <taxon>Pseudomonadati</taxon>
        <taxon>Pseudomonadota</taxon>
        <taxon>Betaproteobacteria</taxon>
        <taxon>Nitrosomonadales</taxon>
        <taxon>Nitrosomonadaceae</taxon>
        <taxon>Nitrosomonas</taxon>
    </lineage>
</organism>
<feature type="domain" description="DUF4214" evidence="1">
    <location>
        <begin position="1944"/>
        <end position="1998"/>
    </location>
</feature>
<dbReference type="EMBL" id="OCMU01000001">
    <property type="protein sequence ID" value="SOD19325.1"/>
    <property type="molecule type" value="Genomic_DNA"/>
</dbReference>
<reference evidence="2 3" key="1">
    <citation type="submission" date="2017-09" db="EMBL/GenBank/DDBJ databases">
        <authorList>
            <person name="Ehlers B."/>
            <person name="Leendertz F.H."/>
        </authorList>
    </citation>
    <scope>NUCLEOTIDE SEQUENCE [LARGE SCALE GENOMIC DNA]</scope>
    <source>
        <strain evidence="2 3">Nm42</strain>
    </source>
</reference>
<dbReference type="Proteomes" id="UP000219335">
    <property type="component" value="Unassembled WGS sequence"/>
</dbReference>
<dbReference type="GO" id="GO:0005509">
    <property type="term" value="F:calcium ion binding"/>
    <property type="evidence" value="ECO:0007669"/>
    <property type="project" value="InterPro"/>
</dbReference>
<evidence type="ECO:0000259" key="1">
    <source>
        <dbReference type="Pfam" id="PF13946"/>
    </source>
</evidence>
<dbReference type="InterPro" id="IPR018511">
    <property type="entry name" value="Hemolysin-typ_Ca-bd_CS"/>
</dbReference>
<evidence type="ECO:0000313" key="3">
    <source>
        <dbReference type="Proteomes" id="UP000219335"/>
    </source>
</evidence>
<proteinExistence type="predicted"/>
<dbReference type="InterPro" id="IPR001343">
    <property type="entry name" value="Hemolysn_Ca-bd"/>
</dbReference>
<dbReference type="InterPro" id="IPR011049">
    <property type="entry name" value="Serralysin-like_metalloprot_C"/>
</dbReference>
<dbReference type="Pfam" id="PF13946">
    <property type="entry name" value="DUF4214"/>
    <property type="match status" value="1"/>
</dbReference>
<dbReference type="Pfam" id="PF00353">
    <property type="entry name" value="HemolysinCabind"/>
    <property type="match status" value="2"/>
</dbReference>
<sequence length="2010" mass="204742">MTTTNFDSDPLVANNGVTSATYSGWTFGASSPVNFANANSGELTVLLNQSGGRSIISNYSGDSVTDFYFKSSDGSDFQLNSFEIDNGPNGASTSLTIAGYRDNALIVSAESVNLITSDGAGNITYTQQDNAGSSYSGLLTFNSAFNNIDEIRFVFGSAVELTVDDIDISAAVVPPTITSATYDASTNSLIVTGTNMVATGGALNDIDVLKLTLTGQGGATYTLTSSNVEISSATQFTVALNTTDQINVEGLLNKNGTSSVGATTYNIAAAADWNPAQTGNADTTGNAITVSNVQTPTITSSTYDASTGTLVVTGSNFVQANGATNDITANKLTFTGEGGSTYTLTDSSNVEITSGTAFTVTLSATDKAAINQIINKNGTSSTGATTYNLAAADDWNTVIGNTDISDATGNGITVSNVVAPTITSATFDASTGALVVTGSSFLKVNGATNDIDVSKLTFTGEGGSTYTLTDSSDVEVTSGTAFTVTLSSTDKAAINLIVNKNGTASTGSTTYNLAAAEDWAIGADAAVVVADLTGNGMTVSNVAVPTITSATYSANTGALVVTGTNFLSASGATNDIVANKFTFTGEGGSTRTLTDFSNVEITSGTAFTITLSATDQAAINQIINKNGTSSTGGTTYNLAAAEDWAAGADAAVTVADTTGNGITVSNVAVPVMTSATYDYSSNVLTVTGTGFLQNSGAVNDIDLSKLTITGESGATYTLTTATDVDITPGGTEFWTTLTGADLINVESLLNKDGTSSISSTTYNLAGAEDWAAGADAAVAVADLTGNGITVNNYAAPAITSATFDAATNVLTVTGTNFVANSGANNDIAVSLLTLVGEGGNYTLTSSDVEITSATAFSVTLNATDQLAVNGLLNKNGTASSGATTYNIAAAEDWMAGTAASVTVADLTGNGVTVSNVQTPTITSATYDSDSGILVVTGTHLFNKTGASNDVDISTLTLTGGVANATYTITSSSDVEITSAISFSVTLSGTDKTNVDALLDQTGTTSAGGSTYNLAAADNWLAGADSATDISDTTNAITVSINPRITSATYDASSGALDVTATNLQANGGGADIDASLFTFTGEDGTTYTLTDSADVEITSASAFTIALSATDKAAINQIVNKNGTASTGGTTYNLAAADDWNTQVTSGNTSDTTGNGITASNVTAPAITSAAYDASTGALGVTGSGFLKAGGATNDIDASKFTFTGEGGETYTLIDSADVEIASGIAFTITLSATDKAAINQIVNKNGTASTGATTYNLAAAEDWAIGADAAVNVADTTGNGVTVSNVATPEITSATYNTGTGILVVTGSGFLKTSGAANDIDVSSKFTFTGEGGATYTLTDSADVEITSDTTFTITLSTTDKAAANLLLNKTGTVSNDATTYNLAAEEDWAAGADAAVNVADLAGNGITVTVVTSSSGGGGNGGSTTTTVDGVEIATTTQSDGTVITTLLPITGTREDDPSSLLNDHADIPLITGTSGTTLLTISLPTGVGVNAQGLPQEMNLTEARSDLIQRIAQQAGIDSTDERVVNPVENFLSTLNSETTLSIRAVTPTINSNQAPALPIIITGTENTGNPRQALIIDASNLPPGSILQLMNVAFAFIIGAASIAGGAGENYVVGDDHNQYIVLGADNDVLFGGGGDDTIGSLGGDDQTSGDAGNDIVFGGSGNDRLSGGNGNDQLNGGLGFDTAVLEGELSDYRIEISNDNVTLTHDGNGEIDTLTDIELIQFATGSSTVIAYSENEAVAHHLAKTWLKRDLTAVEGNAVQNWEDATPGDILTAFYNLPEAIGFQDKTSDELLAGLNTNPSIIRLDAMRNFTGSDENDLGYLPLGLSINANGGTGHDVLQFPGTRENVHVEFSGDWLELTQLSDGAMLNLKNAEMVAFDNGESVVIAHNATEGILGRLFHSFFDRDATMAEWQLGRETLQDQIDPDTILDWFQQRADLDALTDADYVQTIYSRTLNRSATDDELSLQMSRLANGQIERKWLAVEIAQGSEAATHLIGSVMLQEGWI</sequence>
<dbReference type="Gene3D" id="2.150.10.10">
    <property type="entry name" value="Serralysin-like metalloprotease, C-terminal"/>
    <property type="match status" value="1"/>
</dbReference>
<accession>A0A286ABP8</accession>
<gene>
    <name evidence="2" type="ORF">SAMN06297164_2304</name>
</gene>
<dbReference type="PRINTS" id="PR00313">
    <property type="entry name" value="CABNDNGRPT"/>
</dbReference>
<dbReference type="InterPro" id="IPR025282">
    <property type="entry name" value="DUF4214"/>
</dbReference>
<name>A0A286ABP8_9PROT</name>
<dbReference type="RefSeq" id="WP_097105705.1">
    <property type="nucleotide sequence ID" value="NZ_OCMU01000001.1"/>
</dbReference>
<evidence type="ECO:0000313" key="2">
    <source>
        <dbReference type="EMBL" id="SOD19325.1"/>
    </source>
</evidence>
<protein>
    <recommendedName>
        <fullName evidence="1">DUF4214 domain-containing protein</fullName>
    </recommendedName>
</protein>
<dbReference type="PROSITE" id="PS00330">
    <property type="entry name" value="HEMOLYSIN_CALCIUM"/>
    <property type="match status" value="1"/>
</dbReference>